<dbReference type="EMBL" id="CP022685">
    <property type="protein sequence ID" value="ATL25049.1"/>
    <property type="molecule type" value="Genomic_DNA"/>
</dbReference>
<organism evidence="1 2">
    <name type="scientific">Streptomyces formicae</name>
    <dbReference type="NCBI Taxonomy" id="1616117"/>
    <lineage>
        <taxon>Bacteria</taxon>
        <taxon>Bacillati</taxon>
        <taxon>Actinomycetota</taxon>
        <taxon>Actinomycetes</taxon>
        <taxon>Kitasatosporales</taxon>
        <taxon>Streptomycetaceae</taxon>
        <taxon>Streptomyces</taxon>
    </lineage>
</organism>
<name>A0A291Q0B8_9ACTN</name>
<evidence type="ECO:0000313" key="1">
    <source>
        <dbReference type="EMBL" id="ATL25049.1"/>
    </source>
</evidence>
<dbReference type="KEGG" id="sfk:KY5_0031c"/>
<gene>
    <name evidence="1" type="ORF">KY5_0031c</name>
</gene>
<accession>A0A291Q0B8</accession>
<keyword evidence="2" id="KW-1185">Reference proteome</keyword>
<reference evidence="1 2" key="1">
    <citation type="submission" date="2017-08" db="EMBL/GenBank/DDBJ databases">
        <title>Complete Genome Sequence of Streptomyces formicae KY5, the formicamycin producer.</title>
        <authorList>
            <person name="Holmes N.A."/>
            <person name="Devine R."/>
            <person name="Qin Z."/>
            <person name="Seipke R.F."/>
            <person name="Wilkinson B."/>
            <person name="Hutchings M.I."/>
        </authorList>
    </citation>
    <scope>NUCLEOTIDE SEQUENCE [LARGE SCALE GENOMIC DNA]</scope>
    <source>
        <strain evidence="1 2">KY5</strain>
    </source>
</reference>
<proteinExistence type="predicted"/>
<dbReference type="Proteomes" id="UP000221011">
    <property type="component" value="Chromosome"/>
</dbReference>
<dbReference type="AlphaFoldDB" id="A0A291Q0B8"/>
<sequence>MPFETRAKKVLIMNRSPDPIPVWAVEITTYPRNTWGGVGREKYSAATAESVPPCTLMTIQLDALKEGVERNREFGVTALLFRDNQGQPWRRGTSGTIQRLTQTRSIQERLTSFTKSHTSRVPHCG</sequence>
<protein>
    <submittedName>
        <fullName evidence="1">Uncharacterized protein</fullName>
    </submittedName>
</protein>
<evidence type="ECO:0000313" key="2">
    <source>
        <dbReference type="Proteomes" id="UP000221011"/>
    </source>
</evidence>